<dbReference type="RefSeq" id="WP_085798258.1">
    <property type="nucleotide sequence ID" value="NZ_FWXB01000001.1"/>
</dbReference>
<evidence type="ECO:0000313" key="5">
    <source>
        <dbReference type="Proteomes" id="UP000193224"/>
    </source>
</evidence>
<dbReference type="InterPro" id="IPR017850">
    <property type="entry name" value="Alkaline_phosphatase_core_sf"/>
</dbReference>
<dbReference type="EC" id="3.1.6.1" evidence="4"/>
<dbReference type="AlphaFoldDB" id="A0A1X7BKT2"/>
<protein>
    <submittedName>
        <fullName evidence="4">Arylsulfatase</fullName>
        <ecNumber evidence="4">3.1.6.1</ecNumber>
    </submittedName>
</protein>
<dbReference type="SUPFAM" id="SSF53649">
    <property type="entry name" value="Alkaline phosphatase-like"/>
    <property type="match status" value="1"/>
</dbReference>
<dbReference type="Pfam" id="PF00884">
    <property type="entry name" value="Sulfatase"/>
    <property type="match status" value="1"/>
</dbReference>
<dbReference type="InterPro" id="IPR000917">
    <property type="entry name" value="Sulfatase_N"/>
</dbReference>
<dbReference type="Gene3D" id="3.40.720.10">
    <property type="entry name" value="Alkaline Phosphatase, subunit A"/>
    <property type="match status" value="1"/>
</dbReference>
<dbReference type="GO" id="GO:0046872">
    <property type="term" value="F:metal ion binding"/>
    <property type="evidence" value="ECO:0007669"/>
    <property type="project" value="UniProtKB-KW"/>
</dbReference>
<reference evidence="4 5" key="1">
    <citation type="submission" date="2017-03" db="EMBL/GenBank/DDBJ databases">
        <authorList>
            <person name="Afonso C.L."/>
            <person name="Miller P.J."/>
            <person name="Scott M.A."/>
            <person name="Spackman E."/>
            <person name="Goraichik I."/>
            <person name="Dimitrov K.M."/>
            <person name="Suarez D.L."/>
            <person name="Swayne D.E."/>
        </authorList>
    </citation>
    <scope>NUCLEOTIDE SEQUENCE [LARGE SCALE GENOMIC DNA]</scope>
    <source>
        <strain evidence="4 5">CECT 7745</strain>
    </source>
</reference>
<evidence type="ECO:0000256" key="1">
    <source>
        <dbReference type="ARBA" id="ARBA00022723"/>
    </source>
</evidence>
<feature type="domain" description="Sulfatase N-terminal" evidence="3">
    <location>
        <begin position="5"/>
        <end position="372"/>
    </location>
</feature>
<name>A0A1X7BKT2_9RHOB</name>
<evidence type="ECO:0000313" key="4">
    <source>
        <dbReference type="EMBL" id="SMC10268.1"/>
    </source>
</evidence>
<keyword evidence="5" id="KW-1185">Reference proteome</keyword>
<dbReference type="EMBL" id="FWXB01000001">
    <property type="protein sequence ID" value="SMC10268.1"/>
    <property type="molecule type" value="Genomic_DNA"/>
</dbReference>
<dbReference type="Proteomes" id="UP000193224">
    <property type="component" value="Unassembled WGS sequence"/>
</dbReference>
<sequence>MARPRNVLFILIDQLRADLLHGALADHVKLPNLRALMADAVTFQRHYSVVNPCGPSRASILTGQYAMNHRSVRNGAPLRHDTPNLATEIRKAGYEPLLFGYTDTALDPRVHAPNAPEMRSYEQVLPGFEEAVEMRFEQSFPWRSDLAAKGYDLPDFSRFYEPQAAPGQPRHLTDPAFYRAEDSDTAFLTDRCLDHLRGLQRQNWFAHLTYIRPHPPLVAPAPYNTMYDPAALPLPRQIGNDTPHPFHDICRRRVAPSDIVQGFDNLDASDKIAQSLRAIYFGLASEVDHHIGRVIGFLKETGQYDDTLLIVGADHGEMLGDCNCWGKMTAYDAAYHVPLIIRDPLRPSAHGNAISAPTESVDVMPTILDWIDAPVPGSVNGISLMPFLDGRTPETWRTESYSELAFGDPVTPTLWQTELGLTEAEANLAILRTDRLTLVQFSGDLPPLLFDHKGAGEVRNVANDPGYAGDLLKMTQALLRHRMRYPDTTLSKIMITDKGPVTGA</sequence>
<accession>A0A1X7BKT2</accession>
<dbReference type="GO" id="GO:0005737">
    <property type="term" value="C:cytoplasm"/>
    <property type="evidence" value="ECO:0007669"/>
    <property type="project" value="TreeGrafter"/>
</dbReference>
<organism evidence="4 5">
    <name type="scientific">Roseovarius aestuarii</name>
    <dbReference type="NCBI Taxonomy" id="475083"/>
    <lineage>
        <taxon>Bacteria</taxon>
        <taxon>Pseudomonadati</taxon>
        <taxon>Pseudomonadota</taxon>
        <taxon>Alphaproteobacteria</taxon>
        <taxon>Rhodobacterales</taxon>
        <taxon>Roseobacteraceae</taxon>
        <taxon>Roseovarius</taxon>
    </lineage>
</organism>
<dbReference type="PANTHER" id="PTHR45953">
    <property type="entry name" value="IDURONATE 2-SULFATASE"/>
    <property type="match status" value="1"/>
</dbReference>
<evidence type="ECO:0000259" key="3">
    <source>
        <dbReference type="Pfam" id="PF00884"/>
    </source>
</evidence>
<evidence type="ECO:0000256" key="2">
    <source>
        <dbReference type="ARBA" id="ARBA00022801"/>
    </source>
</evidence>
<proteinExistence type="predicted"/>
<dbReference type="Gene3D" id="6.10.250.3360">
    <property type="match status" value="1"/>
</dbReference>
<keyword evidence="1" id="KW-0479">Metal-binding</keyword>
<gene>
    <name evidence="4" type="ORF">ROA7745_00071</name>
</gene>
<dbReference type="PANTHER" id="PTHR45953:SF1">
    <property type="entry name" value="IDURONATE 2-SULFATASE"/>
    <property type="match status" value="1"/>
</dbReference>
<dbReference type="GO" id="GO:0004065">
    <property type="term" value="F:arylsulfatase activity"/>
    <property type="evidence" value="ECO:0007669"/>
    <property type="project" value="UniProtKB-EC"/>
</dbReference>
<keyword evidence="2 4" id="KW-0378">Hydrolase</keyword>
<dbReference type="OrthoDB" id="9795675at2"/>